<feature type="chain" id="PRO_5002852826" evidence="6">
    <location>
        <begin position="22"/>
        <end position="346"/>
    </location>
</feature>
<feature type="signal peptide" evidence="6">
    <location>
        <begin position="1"/>
        <end position="21"/>
    </location>
</feature>
<comment type="similarity">
    <text evidence="5">Belongs to the mitochondrial carrier (TC 2.A.29) family.</text>
</comment>
<dbReference type="GO" id="GO:0006843">
    <property type="term" value="P:mitochondrial citrate transmembrane transport"/>
    <property type="evidence" value="ECO:0007669"/>
    <property type="project" value="TreeGrafter"/>
</dbReference>
<dbReference type="GO" id="GO:0015742">
    <property type="term" value="P:alpha-ketoglutarate transport"/>
    <property type="evidence" value="ECO:0007669"/>
    <property type="project" value="TreeGrafter"/>
</dbReference>
<dbReference type="GO" id="GO:0005371">
    <property type="term" value="F:tricarboxylate secondary active transmembrane transporter activity"/>
    <property type="evidence" value="ECO:0007669"/>
    <property type="project" value="TreeGrafter"/>
</dbReference>
<dbReference type="EMBL" id="CM000611">
    <property type="protein sequence ID" value="EEC48224.1"/>
    <property type="molecule type" value="Genomic_DNA"/>
</dbReference>
<dbReference type="GO" id="GO:0005739">
    <property type="term" value="C:mitochondrion"/>
    <property type="evidence" value="ECO:0007669"/>
    <property type="project" value="TreeGrafter"/>
</dbReference>
<evidence type="ECO:0000256" key="4">
    <source>
        <dbReference type="PROSITE-ProRule" id="PRU00282"/>
    </source>
</evidence>
<feature type="repeat" description="Solcar" evidence="4">
    <location>
        <begin position="167"/>
        <end position="255"/>
    </location>
</feature>
<evidence type="ECO:0000313" key="7">
    <source>
        <dbReference type="EMBL" id="EEC48224.1"/>
    </source>
</evidence>
<evidence type="ECO:0000256" key="3">
    <source>
        <dbReference type="ARBA" id="ARBA00023136"/>
    </source>
</evidence>
<evidence type="ECO:0000256" key="2">
    <source>
        <dbReference type="ARBA" id="ARBA00022692"/>
    </source>
</evidence>
<dbReference type="OrthoDB" id="10253709at2759"/>
<dbReference type="InterPro" id="IPR053017">
    <property type="entry name" value="Mito_Cit/Oxoglu_Carrier"/>
</dbReference>
<dbReference type="KEGG" id="pti:PHATRDRAFT_35625"/>
<dbReference type="InterPro" id="IPR023395">
    <property type="entry name" value="MCP_dom_sf"/>
</dbReference>
<accession>B7FYT2</accession>
<dbReference type="STRING" id="556484.B7FYT2"/>
<dbReference type="InParanoid" id="B7FYT2"/>
<dbReference type="GeneID" id="7201076"/>
<comment type="subcellular location">
    <subcellularLocation>
        <location evidence="1">Membrane</location>
        <topology evidence="1">Multi-pass membrane protein</topology>
    </subcellularLocation>
</comment>
<dbReference type="RefSeq" id="XP_002180033.1">
    <property type="nucleotide sequence ID" value="XM_002179997.1"/>
</dbReference>
<evidence type="ECO:0000256" key="6">
    <source>
        <dbReference type="SAM" id="SignalP"/>
    </source>
</evidence>
<feature type="repeat" description="Solcar" evidence="4">
    <location>
        <begin position="261"/>
        <end position="346"/>
    </location>
</feature>
<keyword evidence="2 4" id="KW-0812">Transmembrane</keyword>
<reference evidence="8" key="2">
    <citation type="submission" date="2008-08" db="EMBL/GenBank/DDBJ databases">
        <authorList>
            <consortium name="Diatom Consortium"/>
            <person name="Grigoriev I."/>
            <person name="Grimwood J."/>
            <person name="Kuo A."/>
            <person name="Otillar R.P."/>
            <person name="Salamov A."/>
            <person name="Detter J.C."/>
            <person name="Lindquist E."/>
            <person name="Shapiro H."/>
            <person name="Lucas S."/>
            <person name="Glavina del Rio T."/>
            <person name="Pitluck S."/>
            <person name="Rokhsar D."/>
            <person name="Bowler C."/>
        </authorList>
    </citation>
    <scope>GENOME REANNOTATION</scope>
    <source>
        <strain evidence="8">CCAP 1055/1</strain>
    </source>
</reference>
<keyword evidence="6" id="KW-0732">Signal</keyword>
<dbReference type="Proteomes" id="UP000000759">
    <property type="component" value="Chromosome 8"/>
</dbReference>
<keyword evidence="8" id="KW-1185">Reference proteome</keyword>
<evidence type="ECO:0000256" key="5">
    <source>
        <dbReference type="RuleBase" id="RU000488"/>
    </source>
</evidence>
<dbReference type="AlphaFoldDB" id="B7FYT2"/>
<dbReference type="Gene3D" id="1.50.40.10">
    <property type="entry name" value="Mitochondrial carrier domain"/>
    <property type="match status" value="1"/>
</dbReference>
<proteinExistence type="inferred from homology"/>
<dbReference type="SUPFAM" id="SSF103506">
    <property type="entry name" value="Mitochondrial carrier"/>
    <property type="match status" value="1"/>
</dbReference>
<sequence length="346" mass="36618">MKGSAILPFALLSCLVAQAIASSFGGTTWAPIFAGRSHKAISRRTLTHGSNHRPSPSIQAGLGFLDGADCITQVYPCRSIGNTLLRGALLRIASDLSGGTAFETVKTRVTIFPESPLEALNNIVKEGGVPALWTGSQSRTIEGALVGAVFMLGSVLTKAQVKAFGGGPTMAALAGGLVGGVAQAFVMTPAGMIFTSLNYNRGRKGFENDNAMNVIHRVVDEKGLMGMYSGFRPMALRQATNWASRAGFTEICRSVLGLSQYGLLGELLSGAIGGVGSCWNTPIETIRVITQRDIAAGRPQLTMKEQWDDIVDAQGYPGLFRGVTPRALQAIWQTIFLVVVPNMMGI</sequence>
<reference evidence="7 8" key="1">
    <citation type="journal article" date="2008" name="Nature">
        <title>The Phaeodactylum genome reveals the evolutionary history of diatom genomes.</title>
        <authorList>
            <person name="Bowler C."/>
            <person name="Allen A.E."/>
            <person name="Badger J.H."/>
            <person name="Grimwood J."/>
            <person name="Jabbari K."/>
            <person name="Kuo A."/>
            <person name="Maheswari U."/>
            <person name="Martens C."/>
            <person name="Maumus F."/>
            <person name="Otillar R.P."/>
            <person name="Rayko E."/>
            <person name="Salamov A."/>
            <person name="Vandepoele K."/>
            <person name="Beszteri B."/>
            <person name="Gruber A."/>
            <person name="Heijde M."/>
            <person name="Katinka M."/>
            <person name="Mock T."/>
            <person name="Valentin K."/>
            <person name="Verret F."/>
            <person name="Berges J.A."/>
            <person name="Brownlee C."/>
            <person name="Cadoret J.P."/>
            <person name="Chiovitti A."/>
            <person name="Choi C.J."/>
            <person name="Coesel S."/>
            <person name="De Martino A."/>
            <person name="Detter J.C."/>
            <person name="Durkin C."/>
            <person name="Falciatore A."/>
            <person name="Fournet J."/>
            <person name="Haruta M."/>
            <person name="Huysman M.J."/>
            <person name="Jenkins B.D."/>
            <person name="Jiroutova K."/>
            <person name="Jorgensen R.E."/>
            <person name="Joubert Y."/>
            <person name="Kaplan A."/>
            <person name="Kroger N."/>
            <person name="Kroth P.G."/>
            <person name="La Roche J."/>
            <person name="Lindquist E."/>
            <person name="Lommer M."/>
            <person name="Martin-Jezequel V."/>
            <person name="Lopez P.J."/>
            <person name="Lucas S."/>
            <person name="Mangogna M."/>
            <person name="McGinnis K."/>
            <person name="Medlin L.K."/>
            <person name="Montsant A."/>
            <person name="Oudot-Le Secq M.P."/>
            <person name="Napoli C."/>
            <person name="Obornik M."/>
            <person name="Parker M.S."/>
            <person name="Petit J.L."/>
            <person name="Porcel B.M."/>
            <person name="Poulsen N."/>
            <person name="Robison M."/>
            <person name="Rychlewski L."/>
            <person name="Rynearson T.A."/>
            <person name="Schmutz J."/>
            <person name="Shapiro H."/>
            <person name="Siaut M."/>
            <person name="Stanley M."/>
            <person name="Sussman M.R."/>
            <person name="Taylor A.R."/>
            <person name="Vardi A."/>
            <person name="von Dassow P."/>
            <person name="Vyverman W."/>
            <person name="Willis A."/>
            <person name="Wyrwicz L.S."/>
            <person name="Rokhsar D.S."/>
            <person name="Weissenbach J."/>
            <person name="Armbrust E.V."/>
            <person name="Green B.R."/>
            <person name="Van de Peer Y."/>
            <person name="Grigoriev I.V."/>
        </authorList>
    </citation>
    <scope>NUCLEOTIDE SEQUENCE [LARGE SCALE GENOMIC DNA]</scope>
    <source>
        <strain evidence="7 8">CCAP 1055/1</strain>
    </source>
</reference>
<name>B7FYT2_PHATC</name>
<dbReference type="InterPro" id="IPR018108">
    <property type="entry name" value="MCP_transmembrane"/>
</dbReference>
<dbReference type="PROSITE" id="PS50920">
    <property type="entry name" value="SOLCAR"/>
    <property type="match status" value="2"/>
</dbReference>
<evidence type="ECO:0000313" key="8">
    <source>
        <dbReference type="Proteomes" id="UP000000759"/>
    </source>
</evidence>
<dbReference type="PANTHER" id="PTHR46982">
    <property type="entry name" value="CITRATE/OXOGLUTARATE CARRIER PROTEIN"/>
    <property type="match status" value="1"/>
</dbReference>
<keyword evidence="5" id="KW-0813">Transport</keyword>
<gene>
    <name evidence="7" type="ORF">PHATRDRAFT_35625</name>
</gene>
<evidence type="ECO:0000256" key="1">
    <source>
        <dbReference type="ARBA" id="ARBA00004141"/>
    </source>
</evidence>
<dbReference type="HOGENOM" id="CLU_052717_1_0_1"/>
<dbReference type="GO" id="GO:0016020">
    <property type="term" value="C:membrane"/>
    <property type="evidence" value="ECO:0007669"/>
    <property type="project" value="UniProtKB-SubCell"/>
</dbReference>
<dbReference type="PANTHER" id="PTHR46982:SF1">
    <property type="entry name" value="CITRATE_OXOGLUTARATE CARRIER PROTEIN"/>
    <property type="match status" value="1"/>
</dbReference>
<dbReference type="PaxDb" id="2850-Phatr35625"/>
<dbReference type="eggNOG" id="KOG0756">
    <property type="taxonomic scope" value="Eukaryota"/>
</dbReference>
<organism evidence="7 8">
    <name type="scientific">Phaeodactylum tricornutum (strain CCAP 1055/1)</name>
    <dbReference type="NCBI Taxonomy" id="556484"/>
    <lineage>
        <taxon>Eukaryota</taxon>
        <taxon>Sar</taxon>
        <taxon>Stramenopiles</taxon>
        <taxon>Ochrophyta</taxon>
        <taxon>Bacillariophyta</taxon>
        <taxon>Bacillariophyceae</taxon>
        <taxon>Bacillariophycidae</taxon>
        <taxon>Naviculales</taxon>
        <taxon>Phaeodactylaceae</taxon>
        <taxon>Phaeodactylum</taxon>
    </lineage>
</organism>
<protein>
    <submittedName>
        <fullName evidence="7">Uncharacterized protein</fullName>
    </submittedName>
</protein>
<dbReference type="Pfam" id="PF00153">
    <property type="entry name" value="Mito_carr"/>
    <property type="match status" value="2"/>
</dbReference>
<dbReference type="FunCoup" id="B7FYT2">
    <property type="interactions" value="16"/>
</dbReference>
<keyword evidence="3 4" id="KW-0472">Membrane</keyword>